<sequence>MPIVVDHNARRDELALAMLRIASEHGVEAVSVRGVAKQSGCSPGTVQHYFPTRDDMLRHAVGLLARRRRDQFLAIPQTDSARDMVTAAARTYLPTTDENKLLAGAGAAFYLASLHDDHLRKQTAASPKKLIEVLTELFSKAQANGELTKDIDPAKEAHFAWLLLDPGPILAGYRTVEETFDLLDYHLDRIFV</sequence>
<dbReference type="Pfam" id="PF13977">
    <property type="entry name" value="TetR_C_6"/>
    <property type="match status" value="1"/>
</dbReference>
<evidence type="ECO:0000256" key="4">
    <source>
        <dbReference type="ARBA" id="ARBA00023163"/>
    </source>
</evidence>
<feature type="DNA-binding region" description="H-T-H motif" evidence="5">
    <location>
        <begin position="31"/>
        <end position="50"/>
    </location>
</feature>
<dbReference type="InterPro" id="IPR036271">
    <property type="entry name" value="Tet_transcr_reg_TetR-rel_C_sf"/>
</dbReference>
<dbReference type="PROSITE" id="PS50977">
    <property type="entry name" value="HTH_TETR_2"/>
    <property type="match status" value="1"/>
</dbReference>
<name>A0ABY8VCW0_9CORY</name>
<accession>A0ABY8VCW0</accession>
<feature type="domain" description="HTH tetR-type" evidence="6">
    <location>
        <begin position="8"/>
        <end position="68"/>
    </location>
</feature>
<dbReference type="Pfam" id="PF00440">
    <property type="entry name" value="TetR_N"/>
    <property type="match status" value="1"/>
</dbReference>
<evidence type="ECO:0000256" key="1">
    <source>
        <dbReference type="ARBA" id="ARBA00022491"/>
    </source>
</evidence>
<dbReference type="InterPro" id="IPR050109">
    <property type="entry name" value="HTH-type_TetR-like_transc_reg"/>
</dbReference>
<evidence type="ECO:0000256" key="2">
    <source>
        <dbReference type="ARBA" id="ARBA00023015"/>
    </source>
</evidence>
<keyword evidence="3 5" id="KW-0238">DNA-binding</keyword>
<evidence type="ECO:0000256" key="5">
    <source>
        <dbReference type="PROSITE-ProRule" id="PRU00335"/>
    </source>
</evidence>
<dbReference type="SUPFAM" id="SSF48498">
    <property type="entry name" value="Tetracyclin repressor-like, C-terminal domain"/>
    <property type="match status" value="1"/>
</dbReference>
<protein>
    <submittedName>
        <fullName evidence="7">TetR/AcrR family transcriptional regulator</fullName>
    </submittedName>
</protein>
<reference evidence="7 8" key="1">
    <citation type="submission" date="2023-05" db="EMBL/GenBank/DDBJ databases">
        <title>Corynebacterium suedekumii sp. nov. and Corynebacterium breve sp. nov. isolated from raw cow's milk.</title>
        <authorList>
            <person name="Baer M.K."/>
            <person name="Mehl L."/>
            <person name="Hellmuth R."/>
            <person name="Marke G."/>
            <person name="Lipski A."/>
        </authorList>
    </citation>
    <scope>NUCLEOTIDE SEQUENCE [LARGE SCALE GENOMIC DNA]</scope>
    <source>
        <strain evidence="7 8">R4</strain>
    </source>
</reference>
<dbReference type="PANTHER" id="PTHR30055:SF234">
    <property type="entry name" value="HTH-TYPE TRANSCRIPTIONAL REGULATOR BETI"/>
    <property type="match status" value="1"/>
</dbReference>
<organism evidence="7 8">
    <name type="scientific">Corynebacterium breve</name>
    <dbReference type="NCBI Taxonomy" id="3049799"/>
    <lineage>
        <taxon>Bacteria</taxon>
        <taxon>Bacillati</taxon>
        <taxon>Actinomycetota</taxon>
        <taxon>Actinomycetes</taxon>
        <taxon>Mycobacteriales</taxon>
        <taxon>Corynebacteriaceae</taxon>
        <taxon>Corynebacterium</taxon>
    </lineage>
</organism>
<dbReference type="InterPro" id="IPR039538">
    <property type="entry name" value="BetI_C"/>
</dbReference>
<keyword evidence="4" id="KW-0804">Transcription</keyword>
<gene>
    <name evidence="7" type="ORF">QP027_10335</name>
</gene>
<dbReference type="PANTHER" id="PTHR30055">
    <property type="entry name" value="HTH-TYPE TRANSCRIPTIONAL REGULATOR RUTR"/>
    <property type="match status" value="1"/>
</dbReference>
<dbReference type="InterPro" id="IPR009057">
    <property type="entry name" value="Homeodomain-like_sf"/>
</dbReference>
<evidence type="ECO:0000313" key="8">
    <source>
        <dbReference type="Proteomes" id="UP001225598"/>
    </source>
</evidence>
<evidence type="ECO:0000259" key="6">
    <source>
        <dbReference type="PROSITE" id="PS50977"/>
    </source>
</evidence>
<dbReference type="SUPFAM" id="SSF46689">
    <property type="entry name" value="Homeodomain-like"/>
    <property type="match status" value="1"/>
</dbReference>
<evidence type="ECO:0000256" key="3">
    <source>
        <dbReference type="ARBA" id="ARBA00023125"/>
    </source>
</evidence>
<keyword evidence="1" id="KW-0678">Repressor</keyword>
<keyword evidence="8" id="KW-1185">Reference proteome</keyword>
<dbReference type="Gene3D" id="1.10.357.10">
    <property type="entry name" value="Tetracycline Repressor, domain 2"/>
    <property type="match status" value="1"/>
</dbReference>
<keyword evidence="2" id="KW-0805">Transcription regulation</keyword>
<dbReference type="RefSeq" id="WP_284824623.1">
    <property type="nucleotide sequence ID" value="NZ_CP126969.1"/>
</dbReference>
<evidence type="ECO:0000313" key="7">
    <source>
        <dbReference type="EMBL" id="WIM67486.1"/>
    </source>
</evidence>
<dbReference type="InterPro" id="IPR001647">
    <property type="entry name" value="HTH_TetR"/>
</dbReference>
<dbReference type="Proteomes" id="UP001225598">
    <property type="component" value="Chromosome"/>
</dbReference>
<dbReference type="EMBL" id="CP126969">
    <property type="protein sequence ID" value="WIM67486.1"/>
    <property type="molecule type" value="Genomic_DNA"/>
</dbReference>
<proteinExistence type="predicted"/>